<evidence type="ECO:0000313" key="4">
    <source>
        <dbReference type="Proteomes" id="UP000516361"/>
    </source>
</evidence>
<dbReference type="SUPFAM" id="SSF54637">
    <property type="entry name" value="Thioesterase/thiol ester dehydrase-isomerase"/>
    <property type="match status" value="1"/>
</dbReference>
<dbReference type="PANTHER" id="PTHR47260">
    <property type="entry name" value="UPF0644 PROTEIN PB2B4.06"/>
    <property type="match status" value="1"/>
</dbReference>
<evidence type="ECO:0000256" key="1">
    <source>
        <dbReference type="ARBA" id="ARBA00022801"/>
    </source>
</evidence>
<dbReference type="GO" id="GO:0016289">
    <property type="term" value="F:acyl-CoA hydrolase activity"/>
    <property type="evidence" value="ECO:0007669"/>
    <property type="project" value="UniProtKB-ARBA"/>
</dbReference>
<dbReference type="InterPro" id="IPR003736">
    <property type="entry name" value="PAAI_dom"/>
</dbReference>
<gene>
    <name evidence="3" type="ORF">OSSY52_18470</name>
</gene>
<dbReference type="Pfam" id="PF03061">
    <property type="entry name" value="4HBT"/>
    <property type="match status" value="1"/>
</dbReference>
<dbReference type="InterPro" id="IPR006683">
    <property type="entry name" value="Thioestr_dom"/>
</dbReference>
<dbReference type="PANTHER" id="PTHR47260:SF3">
    <property type="entry name" value="THIOESTERASE FAMILY PROTEIN (AFU_ORTHOLOGUE AFUA_7G03960)"/>
    <property type="match status" value="1"/>
</dbReference>
<protein>
    <submittedName>
        <fullName evidence="3">Phenylacetic acid degradation protein</fullName>
    </submittedName>
</protein>
<feature type="domain" description="Thioesterase" evidence="2">
    <location>
        <begin position="47"/>
        <end position="117"/>
    </location>
</feature>
<name>A0A7G1G8G5_9BACT</name>
<accession>A0A7G1G8G5</accession>
<evidence type="ECO:0000313" key="3">
    <source>
        <dbReference type="EMBL" id="BBE31706.1"/>
    </source>
</evidence>
<evidence type="ECO:0000259" key="2">
    <source>
        <dbReference type="Pfam" id="PF03061"/>
    </source>
</evidence>
<dbReference type="EMBL" id="AP018712">
    <property type="protein sequence ID" value="BBE31706.1"/>
    <property type="molecule type" value="Genomic_DNA"/>
</dbReference>
<dbReference type="Proteomes" id="UP000516361">
    <property type="component" value="Chromosome"/>
</dbReference>
<dbReference type="InParanoid" id="A0A7G1G8G5"/>
<sequence>MELNNNSMSFAWGKENEKGLKLDIDFKEGKSNTKFSLNKSFCGWADVIHGGIIATILDEVMAWSVISLDKRVVTAEMNIKYKKPLYSNTEYKAFGEIIENKKRVFKTYGKIVDTNGKILAESYGTYMAFKG</sequence>
<dbReference type="KEGG" id="ocy:OSSY52_18470"/>
<keyword evidence="1" id="KW-0378">Hydrolase</keyword>
<dbReference type="AlphaFoldDB" id="A0A7G1G8G5"/>
<keyword evidence="4" id="KW-1185">Reference proteome</keyword>
<reference evidence="3 4" key="1">
    <citation type="submission" date="2018-06" db="EMBL/GenBank/DDBJ databases">
        <title>Genome sequencing of Oceanotoga sp. sy52.</title>
        <authorList>
            <person name="Mori K."/>
        </authorList>
    </citation>
    <scope>NUCLEOTIDE SEQUENCE [LARGE SCALE GENOMIC DNA]</scope>
    <source>
        <strain evidence="4">sy52</strain>
    </source>
</reference>
<dbReference type="RefSeq" id="WP_190614428.1">
    <property type="nucleotide sequence ID" value="NZ_AP018712.1"/>
</dbReference>
<dbReference type="Gene3D" id="3.10.129.10">
    <property type="entry name" value="Hotdog Thioesterase"/>
    <property type="match status" value="1"/>
</dbReference>
<organism evidence="3 4">
    <name type="scientific">Tepiditoga spiralis</name>
    <dbReference type="NCBI Taxonomy" id="2108365"/>
    <lineage>
        <taxon>Bacteria</taxon>
        <taxon>Thermotogati</taxon>
        <taxon>Thermotogota</taxon>
        <taxon>Thermotogae</taxon>
        <taxon>Petrotogales</taxon>
        <taxon>Petrotogaceae</taxon>
        <taxon>Tepiditoga</taxon>
    </lineage>
</organism>
<proteinExistence type="predicted"/>
<dbReference type="NCBIfam" id="TIGR00369">
    <property type="entry name" value="unchar_dom_1"/>
    <property type="match status" value="1"/>
</dbReference>
<dbReference type="CDD" id="cd03443">
    <property type="entry name" value="PaaI_thioesterase"/>
    <property type="match status" value="1"/>
</dbReference>
<dbReference type="InterPro" id="IPR052061">
    <property type="entry name" value="PTE-AB_protein"/>
</dbReference>
<dbReference type="InterPro" id="IPR029069">
    <property type="entry name" value="HotDog_dom_sf"/>
</dbReference>